<comment type="caution">
    <text evidence="5">The sequence shown here is derived from an EMBL/GenBank/DDBJ whole genome shotgun (WGS) entry which is preliminary data.</text>
</comment>
<keyword evidence="2" id="KW-0143">Chaperone</keyword>
<name>A0ABQ6MFG9_9STRA</name>
<dbReference type="Pfam" id="PF00183">
    <property type="entry name" value="HSP90"/>
    <property type="match status" value="1"/>
</dbReference>
<sequence>YKEFYRNIAKDGTGTDTWIHFKAEGEVEFKGMLFIPDEAPHDQYDKYYEKDARIRLYVRKVLISDEFEDLVPKYLNFLRGVVDSDDLPLNVNRESLQQSKILKVMGKKLVRKGLEMIRKLSEADNKEAEEAEEKDEEEVVEGEEKTKSKYIKFWEQFGKSMKLGVVEDSANRSKLIKLLRYKTSYAAEEDQWRSLDQYVRDMPAWQTNIYYIAGESMEAVQNSPFLESAKKKGVEVLYLIDPIDEYAMQQITEFDGKRMMSVTKEGIKWGDEDEGFVERRENAYKEKFEPLTTYLKDTYGKKINKVVISTRVETSPVVMVTGQWGNSANMERIMRAQAFSDSKKNSYLSSQKTMELNPRHPLITRLLAQVVEDPDSQSLQDAVEMLYDSAAVTSGFQIDDVETFGARVMRMMKENLNIESFDLEPEIDVPEEEEDDEEEDEEDFDMDAGISEEL</sequence>
<proteinExistence type="inferred from homology"/>
<evidence type="ECO:0000313" key="6">
    <source>
        <dbReference type="Proteomes" id="UP001165060"/>
    </source>
</evidence>
<protein>
    <recommendedName>
        <fullName evidence="7">Cytosolic heat shock protein 90</fullName>
    </recommendedName>
</protein>
<gene>
    <name evidence="5" type="ORF">TeGR_g1838</name>
</gene>
<dbReference type="Gene3D" id="1.20.120.790">
    <property type="entry name" value="Heat shock protein 90, C-terminal domain"/>
    <property type="match status" value="1"/>
</dbReference>
<feature type="coiled-coil region" evidence="3">
    <location>
        <begin position="114"/>
        <end position="146"/>
    </location>
</feature>
<comment type="similarity">
    <text evidence="1">Belongs to the heat shock protein 90 family.</text>
</comment>
<reference evidence="5 6" key="1">
    <citation type="journal article" date="2023" name="Commun. Biol.">
        <title>Genome analysis of Parmales, the sister group of diatoms, reveals the evolutionary specialization of diatoms from phago-mixotrophs to photoautotrophs.</title>
        <authorList>
            <person name="Ban H."/>
            <person name="Sato S."/>
            <person name="Yoshikawa S."/>
            <person name="Yamada K."/>
            <person name="Nakamura Y."/>
            <person name="Ichinomiya M."/>
            <person name="Sato N."/>
            <person name="Blanc-Mathieu R."/>
            <person name="Endo H."/>
            <person name="Kuwata A."/>
            <person name="Ogata H."/>
        </authorList>
    </citation>
    <scope>NUCLEOTIDE SEQUENCE [LARGE SCALE GENOMIC DNA]</scope>
</reference>
<evidence type="ECO:0000256" key="4">
    <source>
        <dbReference type="SAM" id="MobiDB-lite"/>
    </source>
</evidence>
<evidence type="ECO:0000256" key="1">
    <source>
        <dbReference type="ARBA" id="ARBA00008239"/>
    </source>
</evidence>
<dbReference type="Gene3D" id="3.30.230.80">
    <property type="match status" value="1"/>
</dbReference>
<dbReference type="PIRSF" id="PIRSF002583">
    <property type="entry name" value="Hsp90"/>
    <property type="match status" value="1"/>
</dbReference>
<accession>A0ABQ6MFG9</accession>
<feature type="compositionally biased region" description="Acidic residues" evidence="4">
    <location>
        <begin position="421"/>
        <end position="454"/>
    </location>
</feature>
<evidence type="ECO:0000256" key="3">
    <source>
        <dbReference type="SAM" id="Coils"/>
    </source>
</evidence>
<dbReference type="EMBL" id="BRYB01001421">
    <property type="protein sequence ID" value="GMI25401.1"/>
    <property type="molecule type" value="Genomic_DNA"/>
</dbReference>
<dbReference type="Proteomes" id="UP001165060">
    <property type="component" value="Unassembled WGS sequence"/>
</dbReference>
<keyword evidence="6" id="KW-1185">Reference proteome</keyword>
<dbReference type="Gene3D" id="3.40.50.11260">
    <property type="match status" value="1"/>
</dbReference>
<evidence type="ECO:0008006" key="7">
    <source>
        <dbReference type="Google" id="ProtNLM"/>
    </source>
</evidence>
<feature type="region of interest" description="Disordered" evidence="4">
    <location>
        <begin position="420"/>
        <end position="454"/>
    </location>
</feature>
<dbReference type="SUPFAM" id="SSF54211">
    <property type="entry name" value="Ribosomal protein S5 domain 2-like"/>
    <property type="match status" value="1"/>
</dbReference>
<dbReference type="PANTHER" id="PTHR11528">
    <property type="entry name" value="HEAT SHOCK PROTEIN 90 FAMILY MEMBER"/>
    <property type="match status" value="1"/>
</dbReference>
<evidence type="ECO:0000313" key="5">
    <source>
        <dbReference type="EMBL" id="GMI25401.1"/>
    </source>
</evidence>
<organism evidence="5 6">
    <name type="scientific">Tetraparma gracilis</name>
    <dbReference type="NCBI Taxonomy" id="2962635"/>
    <lineage>
        <taxon>Eukaryota</taxon>
        <taxon>Sar</taxon>
        <taxon>Stramenopiles</taxon>
        <taxon>Ochrophyta</taxon>
        <taxon>Bolidophyceae</taxon>
        <taxon>Parmales</taxon>
        <taxon>Triparmaceae</taxon>
        <taxon>Tetraparma</taxon>
    </lineage>
</organism>
<keyword evidence="3" id="KW-0175">Coiled coil</keyword>
<evidence type="ECO:0000256" key="2">
    <source>
        <dbReference type="ARBA" id="ARBA00023186"/>
    </source>
</evidence>
<dbReference type="InterPro" id="IPR001404">
    <property type="entry name" value="Hsp90_fam"/>
</dbReference>
<feature type="non-terminal residue" evidence="5">
    <location>
        <position position="1"/>
    </location>
</feature>
<dbReference type="InterPro" id="IPR020568">
    <property type="entry name" value="Ribosomal_Su5_D2-typ_SF"/>
</dbReference>
<dbReference type="InterPro" id="IPR037196">
    <property type="entry name" value="HSP90_C"/>
</dbReference>
<dbReference type="SUPFAM" id="SSF110942">
    <property type="entry name" value="HSP90 C-terminal domain"/>
    <property type="match status" value="1"/>
</dbReference>